<accession>A0A1B0ZZK3</accession>
<sequence>MKAVTKRAAILATLFATPALSCPDGSITLVSCTLKEGAKYLETCLMGDHATYAFGTAERRPDLALARHVDEVEMTPWPGVGREIWEDFTFHNGETSYRVHYSIDRFSEQGDGLSGGVTVLKGQEPLAQLECDPGSVDAGYPLPLWDAKEQAAQSPDR</sequence>
<dbReference type="EMBL" id="CP015230">
    <property type="protein sequence ID" value="ANP39764.1"/>
    <property type="molecule type" value="Genomic_DNA"/>
</dbReference>
<dbReference type="KEGG" id="rmb:K529_003200"/>
<organism evidence="2 3">
    <name type="scientific">Tritonibacter mobilis F1926</name>
    <dbReference type="NCBI Taxonomy" id="1265309"/>
    <lineage>
        <taxon>Bacteria</taxon>
        <taxon>Pseudomonadati</taxon>
        <taxon>Pseudomonadota</taxon>
        <taxon>Alphaproteobacteria</taxon>
        <taxon>Rhodobacterales</taxon>
        <taxon>Paracoccaceae</taxon>
        <taxon>Tritonibacter</taxon>
    </lineage>
</organism>
<gene>
    <name evidence="2" type="ORF">K529_003200</name>
</gene>
<evidence type="ECO:0000313" key="2">
    <source>
        <dbReference type="EMBL" id="ANP39764.1"/>
    </source>
</evidence>
<dbReference type="OrthoDB" id="7426224at2"/>
<feature type="chain" id="PRO_5008518250" description="Lipoprotein" evidence="1">
    <location>
        <begin position="22"/>
        <end position="157"/>
    </location>
</feature>
<evidence type="ECO:0000313" key="3">
    <source>
        <dbReference type="Proteomes" id="UP000013243"/>
    </source>
</evidence>
<protein>
    <recommendedName>
        <fullName evidence="4">Lipoprotein</fullName>
    </recommendedName>
</protein>
<dbReference type="Proteomes" id="UP000013243">
    <property type="component" value="Chromosome"/>
</dbReference>
<dbReference type="AlphaFoldDB" id="A0A1B0ZZK3"/>
<proteinExistence type="predicted"/>
<feature type="signal peptide" evidence="1">
    <location>
        <begin position="1"/>
        <end position="21"/>
    </location>
</feature>
<keyword evidence="1" id="KW-0732">Signal</keyword>
<evidence type="ECO:0000256" key="1">
    <source>
        <dbReference type="SAM" id="SignalP"/>
    </source>
</evidence>
<evidence type="ECO:0008006" key="4">
    <source>
        <dbReference type="Google" id="ProtNLM"/>
    </source>
</evidence>
<name>A0A1B0ZZK3_9RHOB</name>
<reference evidence="2 3" key="1">
    <citation type="journal article" date="2016" name="ISME J.">
        <title>Global occurrence and heterogeneity of the Roseobacter-clade species Ruegeria mobilis.</title>
        <authorList>
            <person name="Sonnenschein E."/>
            <person name="Gram L."/>
        </authorList>
    </citation>
    <scope>NUCLEOTIDE SEQUENCE [LARGE SCALE GENOMIC DNA]</scope>
    <source>
        <strain evidence="2 3">F1926</strain>
    </source>
</reference>
<dbReference type="GeneID" id="28248806"/>
<dbReference type="STRING" id="1265309.K529_003200"/>
<dbReference type="RefSeq" id="WP_005627314.1">
    <property type="nucleotide sequence ID" value="NZ_CP015230.1"/>
</dbReference>